<keyword evidence="7" id="KW-0969">Cilium</keyword>
<dbReference type="Proteomes" id="UP000076482">
    <property type="component" value="Unassembled WGS sequence"/>
</dbReference>
<evidence type="ECO:0000256" key="2">
    <source>
        <dbReference type="ARBA" id="ARBA00006156"/>
    </source>
</evidence>
<keyword evidence="4" id="KW-0812">Transmembrane</keyword>
<evidence type="ECO:0000313" key="7">
    <source>
        <dbReference type="EMBL" id="KZD72073.1"/>
    </source>
</evidence>
<keyword evidence="7" id="KW-0966">Cell projection</keyword>
<protein>
    <submittedName>
        <fullName evidence="7">Flagellar biosynthesis protein FliQ</fullName>
    </submittedName>
</protein>
<evidence type="ECO:0000256" key="4">
    <source>
        <dbReference type="ARBA" id="ARBA00022692"/>
    </source>
</evidence>
<name>A0A164QRE5_BACCE</name>
<evidence type="ECO:0000313" key="8">
    <source>
        <dbReference type="Proteomes" id="UP000076482"/>
    </source>
</evidence>
<dbReference type="EMBL" id="LJKE01000015">
    <property type="protein sequence ID" value="KZD72073.1"/>
    <property type="molecule type" value="Genomic_DNA"/>
</dbReference>
<dbReference type="GO" id="GO:0005886">
    <property type="term" value="C:plasma membrane"/>
    <property type="evidence" value="ECO:0007669"/>
    <property type="project" value="UniProtKB-SubCell"/>
</dbReference>
<sequence length="86" mass="10173">MDINSANEMFRMYFINQFMLVVPLMAVSLVVALLFGIIQSMFQIQEQALAFSAKLVTMMIVFLMTMMWMYDKAIVHLQDLYRFLFQ</sequence>
<dbReference type="PATRIC" id="fig|1396.535.peg.4286"/>
<comment type="subcellular location">
    <subcellularLocation>
        <location evidence="1">Cell membrane</location>
        <topology evidence="1">Multi-pass membrane protein</topology>
    </subcellularLocation>
</comment>
<reference evidence="7 8" key="1">
    <citation type="submission" date="2015-09" db="EMBL/GenBank/DDBJ databases">
        <title>Bacillus cereus food isolates.</title>
        <authorList>
            <person name="Boekhorst J."/>
        </authorList>
    </citation>
    <scope>NUCLEOTIDE SEQUENCE [LARGE SCALE GENOMIC DNA]</scope>
    <source>
        <strain evidence="7 8">B4088</strain>
    </source>
</reference>
<keyword evidence="3" id="KW-1003">Cell membrane</keyword>
<gene>
    <name evidence="7" type="ORF">B4088_0534</name>
</gene>
<dbReference type="InterPro" id="IPR002191">
    <property type="entry name" value="Bac_export_3"/>
</dbReference>
<comment type="caution">
    <text evidence="7">The sequence shown here is derived from an EMBL/GenBank/DDBJ whole genome shotgun (WGS) entry which is preliminary data.</text>
</comment>
<keyword evidence="6" id="KW-0472">Membrane</keyword>
<dbReference type="AlphaFoldDB" id="A0A164QRE5"/>
<keyword evidence="7" id="KW-0282">Flagellum</keyword>
<dbReference type="PRINTS" id="PR00952">
    <property type="entry name" value="TYPE3IMQPROT"/>
</dbReference>
<keyword evidence="5" id="KW-1133">Transmembrane helix</keyword>
<dbReference type="RefSeq" id="WP_063259756.1">
    <property type="nucleotide sequence ID" value="NZ_LJKE01000015.1"/>
</dbReference>
<organism evidence="7 8">
    <name type="scientific">Bacillus cereus</name>
    <dbReference type="NCBI Taxonomy" id="1396"/>
    <lineage>
        <taxon>Bacteria</taxon>
        <taxon>Bacillati</taxon>
        <taxon>Bacillota</taxon>
        <taxon>Bacilli</taxon>
        <taxon>Bacillales</taxon>
        <taxon>Bacillaceae</taxon>
        <taxon>Bacillus</taxon>
        <taxon>Bacillus cereus group</taxon>
    </lineage>
</organism>
<dbReference type="PANTHER" id="PTHR34040">
    <property type="entry name" value="FLAGELLAR BIOSYNTHETIC PROTEIN FLIQ"/>
    <property type="match status" value="1"/>
</dbReference>
<accession>A0A164QRE5</accession>
<dbReference type="Pfam" id="PF01313">
    <property type="entry name" value="Bac_export_3"/>
    <property type="match status" value="1"/>
</dbReference>
<dbReference type="PANTHER" id="PTHR34040:SF2">
    <property type="entry name" value="FLAGELLAR BIOSYNTHETIC PROTEIN FLIQ"/>
    <property type="match status" value="1"/>
</dbReference>
<comment type="similarity">
    <text evidence="2">Belongs to the FliQ/MopD/SpaQ family.</text>
</comment>
<proteinExistence type="inferred from homology"/>
<evidence type="ECO:0000256" key="5">
    <source>
        <dbReference type="ARBA" id="ARBA00022989"/>
    </source>
</evidence>
<evidence type="ECO:0000256" key="3">
    <source>
        <dbReference type="ARBA" id="ARBA00022475"/>
    </source>
</evidence>
<evidence type="ECO:0000256" key="6">
    <source>
        <dbReference type="ARBA" id="ARBA00023136"/>
    </source>
</evidence>
<evidence type="ECO:0000256" key="1">
    <source>
        <dbReference type="ARBA" id="ARBA00004651"/>
    </source>
</evidence>
<dbReference type="GO" id="GO:0009306">
    <property type="term" value="P:protein secretion"/>
    <property type="evidence" value="ECO:0007669"/>
    <property type="project" value="InterPro"/>
</dbReference>